<dbReference type="AlphaFoldDB" id="A0A7R7GUK3"/>
<organism evidence="1 2">
    <name type="scientific">Mycobacterium heckeshornense</name>
    <dbReference type="NCBI Taxonomy" id="110505"/>
    <lineage>
        <taxon>Bacteria</taxon>
        <taxon>Bacillati</taxon>
        <taxon>Actinomycetota</taxon>
        <taxon>Actinomycetes</taxon>
        <taxon>Mycobacteriales</taxon>
        <taxon>Mycobacteriaceae</taxon>
        <taxon>Mycobacterium</taxon>
    </lineage>
</organism>
<name>A0A7R7GUK3_9MYCO</name>
<dbReference type="Proteomes" id="UP000595446">
    <property type="component" value="Chromosome"/>
</dbReference>
<proteinExistence type="predicted"/>
<reference evidence="1 2" key="1">
    <citation type="submission" date="2020-12" db="EMBL/GenBank/DDBJ databases">
        <title>Complete genome sequence of Mycobacterium heckeshornense JCM 15655T, closely related to a pathogenic non-tuberculous mycobacterial species Mycobacterium xenopi.</title>
        <authorList>
            <person name="Yoshida M."/>
            <person name="Fukano H."/>
            <person name="Asakura T."/>
            <person name="Suzuki M."/>
            <person name="Hoshino Y."/>
        </authorList>
    </citation>
    <scope>NUCLEOTIDE SEQUENCE [LARGE SCALE GENOMIC DNA]</scope>
    <source>
        <strain evidence="1 2">JCM 15655</strain>
    </source>
</reference>
<protein>
    <submittedName>
        <fullName evidence="1">Uncharacterized protein</fullName>
    </submittedName>
</protein>
<gene>
    <name evidence="1" type="ORF">MHEC_27410</name>
</gene>
<dbReference type="EMBL" id="AP024237">
    <property type="protein sequence ID" value="BCO36308.1"/>
    <property type="molecule type" value="Genomic_DNA"/>
</dbReference>
<keyword evidence="2" id="KW-1185">Reference proteome</keyword>
<evidence type="ECO:0000313" key="1">
    <source>
        <dbReference type="EMBL" id="BCO36308.1"/>
    </source>
</evidence>
<evidence type="ECO:0000313" key="2">
    <source>
        <dbReference type="Proteomes" id="UP000595446"/>
    </source>
</evidence>
<sequence>MAGVTVDRQCGSSQQSVHFAAAGVVLRVAEDDDEGVIDVDDDPMMRTAPLGVVSGAVVGVVTECWSG</sequence>
<accession>A0A7R7GUK3</accession>